<comment type="caution">
    <text evidence="4">The sequence shown here is derived from an EMBL/GenBank/DDBJ whole genome shotgun (WGS) entry which is preliminary data.</text>
</comment>
<evidence type="ECO:0000256" key="1">
    <source>
        <dbReference type="SAM" id="MobiDB-lite"/>
    </source>
</evidence>
<evidence type="ECO:0008006" key="6">
    <source>
        <dbReference type="Google" id="ProtNLM"/>
    </source>
</evidence>
<keyword evidence="3" id="KW-0732">Signal</keyword>
<proteinExistence type="predicted"/>
<evidence type="ECO:0000256" key="3">
    <source>
        <dbReference type="SAM" id="SignalP"/>
    </source>
</evidence>
<dbReference type="OrthoDB" id="2795783at2759"/>
<feature type="compositionally biased region" description="Basic and acidic residues" evidence="1">
    <location>
        <begin position="230"/>
        <end position="242"/>
    </location>
</feature>
<feature type="chain" id="PRO_5019403076" description="Transmembrane protein" evidence="3">
    <location>
        <begin position="29"/>
        <end position="401"/>
    </location>
</feature>
<evidence type="ECO:0000313" key="5">
    <source>
        <dbReference type="Proteomes" id="UP000287166"/>
    </source>
</evidence>
<dbReference type="InParanoid" id="A0A401GN70"/>
<sequence>MVKLSRRFYRLDVVIPLLVMALSPLVSSTPVSETSDSVTASAVTTGAPTSVPGFAPQSPSPFGPTSAVTYAVSICVVLLAIFLILATVFTMRYRKRRYARRMKDAQALSLQGDSEREKSLRALPASAVELVHFRSSMALMRPPSTICTRDIDSIRRCNCPDCITSVRGIHFHMINPPLVGPASGISPQSSGSRTRVQLGGTALREADARRDENAHREASIHAQSSPPLSPHEHEWQLLHKPDGSSAPFTGHGGVSARPPKFNSVAPLSPSLDRSTPCALSDDAGLTSLQGSPVAAYSSSNENAALAQFKTLDVDTGEAFCLSLPVSGAPSPAIASREKDLANADVWLTDADWFYADNNCVRPFDLGVEPDEEACAPPRESLAKSPSAAAPIDLTSLPEYLY</sequence>
<feature type="signal peptide" evidence="3">
    <location>
        <begin position="1"/>
        <end position="28"/>
    </location>
</feature>
<feature type="transmembrane region" description="Helical" evidence="2">
    <location>
        <begin position="67"/>
        <end position="93"/>
    </location>
</feature>
<keyword evidence="2" id="KW-0812">Transmembrane</keyword>
<evidence type="ECO:0000313" key="4">
    <source>
        <dbReference type="EMBL" id="GBE83677.1"/>
    </source>
</evidence>
<reference evidence="4 5" key="1">
    <citation type="journal article" date="2018" name="Sci. Rep.">
        <title>Genome sequence of the cauliflower mushroom Sparassis crispa (Hanabiratake) and its association with beneficial usage.</title>
        <authorList>
            <person name="Kiyama R."/>
            <person name="Furutani Y."/>
            <person name="Kawaguchi K."/>
            <person name="Nakanishi T."/>
        </authorList>
    </citation>
    <scope>NUCLEOTIDE SEQUENCE [LARGE SCALE GENOMIC DNA]</scope>
</reference>
<keyword evidence="2" id="KW-0472">Membrane</keyword>
<dbReference type="RefSeq" id="XP_027614590.1">
    <property type="nucleotide sequence ID" value="XM_027758789.1"/>
</dbReference>
<accession>A0A401GN70</accession>
<feature type="compositionally biased region" description="Basic and acidic residues" evidence="1">
    <location>
        <begin position="207"/>
        <end position="219"/>
    </location>
</feature>
<keyword evidence="2" id="KW-1133">Transmembrane helix</keyword>
<dbReference type="EMBL" id="BFAD01000005">
    <property type="protein sequence ID" value="GBE83677.1"/>
    <property type="molecule type" value="Genomic_DNA"/>
</dbReference>
<dbReference type="GeneID" id="38780594"/>
<dbReference type="AlphaFoldDB" id="A0A401GN70"/>
<protein>
    <recommendedName>
        <fullName evidence="6">Transmembrane protein</fullName>
    </recommendedName>
</protein>
<organism evidence="4 5">
    <name type="scientific">Sparassis crispa</name>
    <dbReference type="NCBI Taxonomy" id="139825"/>
    <lineage>
        <taxon>Eukaryota</taxon>
        <taxon>Fungi</taxon>
        <taxon>Dikarya</taxon>
        <taxon>Basidiomycota</taxon>
        <taxon>Agaricomycotina</taxon>
        <taxon>Agaricomycetes</taxon>
        <taxon>Polyporales</taxon>
        <taxon>Sparassidaceae</taxon>
        <taxon>Sparassis</taxon>
    </lineage>
</organism>
<dbReference type="Proteomes" id="UP000287166">
    <property type="component" value="Unassembled WGS sequence"/>
</dbReference>
<feature type="region of interest" description="Disordered" evidence="1">
    <location>
        <begin position="207"/>
        <end position="278"/>
    </location>
</feature>
<name>A0A401GN70_9APHY</name>
<evidence type="ECO:0000256" key="2">
    <source>
        <dbReference type="SAM" id="Phobius"/>
    </source>
</evidence>
<gene>
    <name evidence="4" type="ORF">SCP_0507320</name>
</gene>
<keyword evidence="5" id="KW-1185">Reference proteome</keyword>